<dbReference type="EMBL" id="JBEDUW010000004">
    <property type="protein sequence ID" value="KAK9932304.1"/>
    <property type="molecule type" value="Genomic_DNA"/>
</dbReference>
<comment type="caution">
    <text evidence="2">The sequence shown here is derived from an EMBL/GenBank/DDBJ whole genome shotgun (WGS) entry which is preliminary data.</text>
</comment>
<protein>
    <submittedName>
        <fullName evidence="2">Uncharacterized protein</fullName>
    </submittedName>
</protein>
<reference evidence="2 3" key="1">
    <citation type="journal article" date="2023" name="G3 (Bethesda)">
        <title>A chromosome-length genome assembly and annotation of blackberry (Rubus argutus, cv. 'Hillquist').</title>
        <authorList>
            <person name="Bruna T."/>
            <person name="Aryal R."/>
            <person name="Dudchenko O."/>
            <person name="Sargent D.J."/>
            <person name="Mead D."/>
            <person name="Buti M."/>
            <person name="Cavallini A."/>
            <person name="Hytonen T."/>
            <person name="Andres J."/>
            <person name="Pham M."/>
            <person name="Weisz D."/>
            <person name="Mascagni F."/>
            <person name="Usai G."/>
            <person name="Natali L."/>
            <person name="Bassil N."/>
            <person name="Fernandez G.E."/>
            <person name="Lomsadze A."/>
            <person name="Armour M."/>
            <person name="Olukolu B."/>
            <person name="Poorten T."/>
            <person name="Britton C."/>
            <person name="Davik J."/>
            <person name="Ashrafi H."/>
            <person name="Aiden E.L."/>
            <person name="Borodovsky M."/>
            <person name="Worthington M."/>
        </authorList>
    </citation>
    <scope>NUCLEOTIDE SEQUENCE [LARGE SCALE GENOMIC DNA]</scope>
    <source>
        <strain evidence="2">PI 553951</strain>
    </source>
</reference>
<keyword evidence="3" id="KW-1185">Reference proteome</keyword>
<feature type="compositionally biased region" description="Basic residues" evidence="1">
    <location>
        <begin position="22"/>
        <end position="36"/>
    </location>
</feature>
<organism evidence="2 3">
    <name type="scientific">Rubus argutus</name>
    <name type="common">Southern blackberry</name>
    <dbReference type="NCBI Taxonomy" id="59490"/>
    <lineage>
        <taxon>Eukaryota</taxon>
        <taxon>Viridiplantae</taxon>
        <taxon>Streptophyta</taxon>
        <taxon>Embryophyta</taxon>
        <taxon>Tracheophyta</taxon>
        <taxon>Spermatophyta</taxon>
        <taxon>Magnoliopsida</taxon>
        <taxon>eudicotyledons</taxon>
        <taxon>Gunneridae</taxon>
        <taxon>Pentapetalae</taxon>
        <taxon>rosids</taxon>
        <taxon>fabids</taxon>
        <taxon>Rosales</taxon>
        <taxon>Rosaceae</taxon>
        <taxon>Rosoideae</taxon>
        <taxon>Rosoideae incertae sedis</taxon>
        <taxon>Rubus</taxon>
    </lineage>
</organism>
<dbReference type="AlphaFoldDB" id="A0AAW1X7N0"/>
<feature type="region of interest" description="Disordered" evidence="1">
    <location>
        <begin position="1"/>
        <end position="87"/>
    </location>
</feature>
<evidence type="ECO:0000313" key="3">
    <source>
        <dbReference type="Proteomes" id="UP001457282"/>
    </source>
</evidence>
<evidence type="ECO:0000256" key="1">
    <source>
        <dbReference type="SAM" id="MobiDB-lite"/>
    </source>
</evidence>
<feature type="compositionally biased region" description="Polar residues" evidence="1">
    <location>
        <begin position="73"/>
        <end position="82"/>
    </location>
</feature>
<gene>
    <name evidence="2" type="ORF">M0R45_019547</name>
</gene>
<accession>A0AAW1X7N0</accession>
<name>A0AAW1X7N0_RUBAR</name>
<dbReference type="Proteomes" id="UP001457282">
    <property type="component" value="Unassembled WGS sequence"/>
</dbReference>
<proteinExistence type="predicted"/>
<sequence length="175" mass="19893">MCNPISPFKSPCSSNKPERIKERWHRKSKKRRKAHTARAPSSSMNHHKPVPITIPSPRAHHPSSSPWLHHNRTIISPSNGQNKNEREKKPAHCRALHPNSLHLPMVAPPLITCKKEEEPAWKKRRFCIEISKQIGENQKAVHFQSKQQLNEPVLNHFVPKAASIKASNSAAINPN</sequence>
<evidence type="ECO:0000313" key="2">
    <source>
        <dbReference type="EMBL" id="KAK9932304.1"/>
    </source>
</evidence>